<keyword evidence="12" id="KW-1185">Reference proteome</keyword>
<dbReference type="InterPro" id="IPR000276">
    <property type="entry name" value="GPCR_Rhodpsn"/>
</dbReference>
<evidence type="ECO:0000256" key="2">
    <source>
        <dbReference type="ARBA" id="ARBA00022692"/>
    </source>
</evidence>
<sequence length="271" mass="31299">MDENSTGNLTRLFDQISNPKLDKEALTGLILLYSLTTLLSIIGNIFVIIVFKNGNRSRTDLRPFLINLAVADLMMALFCMPFTFADAVFGTWIFLKELCPIVLFVQMMSVAASVFTNMAIGIDRFLVVMYPLHHRFTLQRYKYVMIAIWVCSICFGSVQLIVARTTRMISGLLKCDEVWSSPYSRKVYTIFILLFTYIIPLVILAVTYTIVAFLLWKRTPPGNKDRYRDYLQWRSKIKVNRFILVRLSTFWTKVPSMHAQAKQIKDSKNSL</sequence>
<dbReference type="PANTHER" id="PTHR45695">
    <property type="entry name" value="LEUCOKININ RECEPTOR-RELATED"/>
    <property type="match status" value="1"/>
</dbReference>
<feature type="transmembrane region" description="Helical" evidence="9">
    <location>
        <begin position="30"/>
        <end position="52"/>
    </location>
</feature>
<proteinExistence type="inferred from homology"/>
<comment type="similarity">
    <text evidence="8">Belongs to the G-protein coupled receptor 1 family.</text>
</comment>
<dbReference type="PRINTS" id="PR00237">
    <property type="entry name" value="GPCRRHODOPSN"/>
</dbReference>
<keyword evidence="4 8" id="KW-0297">G-protein coupled receptor</keyword>
<feature type="domain" description="G-protein coupled receptors family 1 profile" evidence="10">
    <location>
        <begin position="43"/>
        <end position="250"/>
    </location>
</feature>
<evidence type="ECO:0000256" key="4">
    <source>
        <dbReference type="ARBA" id="ARBA00023040"/>
    </source>
</evidence>
<dbReference type="PROSITE" id="PS00237">
    <property type="entry name" value="G_PROTEIN_RECEP_F1_1"/>
    <property type="match status" value="1"/>
</dbReference>
<evidence type="ECO:0000313" key="11">
    <source>
        <dbReference type="EMBL" id="CAC5413902.1"/>
    </source>
</evidence>
<gene>
    <name evidence="11" type="ORF">MCOR_46757</name>
</gene>
<dbReference type="SUPFAM" id="SSF81321">
    <property type="entry name" value="Family A G protein-coupled receptor-like"/>
    <property type="match status" value="1"/>
</dbReference>
<comment type="subcellular location">
    <subcellularLocation>
        <location evidence="1">Membrane</location>
        <topology evidence="1">Multi-pass membrane protein</topology>
    </subcellularLocation>
</comment>
<feature type="transmembrane region" description="Helical" evidence="9">
    <location>
        <begin position="64"/>
        <end position="95"/>
    </location>
</feature>
<keyword evidence="5 9" id="KW-0472">Membrane</keyword>
<dbReference type="GO" id="GO:0004930">
    <property type="term" value="F:G protein-coupled receptor activity"/>
    <property type="evidence" value="ECO:0007669"/>
    <property type="project" value="UniProtKB-KW"/>
</dbReference>
<dbReference type="AlphaFoldDB" id="A0A6J8E2T4"/>
<name>A0A6J8E2T4_MYTCO</name>
<evidence type="ECO:0000256" key="7">
    <source>
        <dbReference type="ARBA" id="ARBA00023224"/>
    </source>
</evidence>
<dbReference type="PROSITE" id="PS50262">
    <property type="entry name" value="G_PROTEIN_RECEP_F1_2"/>
    <property type="match status" value="1"/>
</dbReference>
<keyword evidence="6 8" id="KW-0675">Receptor</keyword>
<dbReference type="Gene3D" id="1.20.1070.10">
    <property type="entry name" value="Rhodopsin 7-helix transmembrane proteins"/>
    <property type="match status" value="1"/>
</dbReference>
<accession>A0A6J8E2T4</accession>
<evidence type="ECO:0000259" key="10">
    <source>
        <dbReference type="PROSITE" id="PS50262"/>
    </source>
</evidence>
<organism evidence="11 12">
    <name type="scientific">Mytilus coruscus</name>
    <name type="common">Sea mussel</name>
    <dbReference type="NCBI Taxonomy" id="42192"/>
    <lineage>
        <taxon>Eukaryota</taxon>
        <taxon>Metazoa</taxon>
        <taxon>Spiralia</taxon>
        <taxon>Lophotrochozoa</taxon>
        <taxon>Mollusca</taxon>
        <taxon>Bivalvia</taxon>
        <taxon>Autobranchia</taxon>
        <taxon>Pteriomorphia</taxon>
        <taxon>Mytilida</taxon>
        <taxon>Mytiloidea</taxon>
        <taxon>Mytilidae</taxon>
        <taxon>Mytilinae</taxon>
        <taxon>Mytilus</taxon>
    </lineage>
</organism>
<feature type="transmembrane region" description="Helical" evidence="9">
    <location>
        <begin position="143"/>
        <end position="162"/>
    </location>
</feature>
<keyword evidence="7 8" id="KW-0807">Transducer</keyword>
<feature type="transmembrane region" description="Helical" evidence="9">
    <location>
        <begin position="187"/>
        <end position="216"/>
    </location>
</feature>
<evidence type="ECO:0000256" key="5">
    <source>
        <dbReference type="ARBA" id="ARBA00023136"/>
    </source>
</evidence>
<dbReference type="PANTHER" id="PTHR45695:SF9">
    <property type="entry name" value="LEUCOKININ RECEPTOR"/>
    <property type="match status" value="1"/>
</dbReference>
<dbReference type="InterPro" id="IPR017452">
    <property type="entry name" value="GPCR_Rhodpsn_7TM"/>
</dbReference>
<evidence type="ECO:0000256" key="6">
    <source>
        <dbReference type="ARBA" id="ARBA00023170"/>
    </source>
</evidence>
<dbReference type="Proteomes" id="UP000507470">
    <property type="component" value="Unassembled WGS sequence"/>
</dbReference>
<evidence type="ECO:0000256" key="1">
    <source>
        <dbReference type="ARBA" id="ARBA00004141"/>
    </source>
</evidence>
<evidence type="ECO:0000256" key="8">
    <source>
        <dbReference type="RuleBase" id="RU000688"/>
    </source>
</evidence>
<keyword evidence="3 9" id="KW-1133">Transmembrane helix</keyword>
<evidence type="ECO:0000313" key="12">
    <source>
        <dbReference type="Proteomes" id="UP000507470"/>
    </source>
</evidence>
<reference evidence="11 12" key="1">
    <citation type="submission" date="2020-06" db="EMBL/GenBank/DDBJ databases">
        <authorList>
            <person name="Li R."/>
            <person name="Bekaert M."/>
        </authorList>
    </citation>
    <scope>NUCLEOTIDE SEQUENCE [LARGE SCALE GENOMIC DNA]</scope>
    <source>
        <strain evidence="12">wild</strain>
    </source>
</reference>
<dbReference type="GO" id="GO:0005886">
    <property type="term" value="C:plasma membrane"/>
    <property type="evidence" value="ECO:0007669"/>
    <property type="project" value="TreeGrafter"/>
</dbReference>
<dbReference type="OrthoDB" id="5981855at2759"/>
<dbReference type="EMBL" id="CACVKT020008264">
    <property type="protein sequence ID" value="CAC5413902.1"/>
    <property type="molecule type" value="Genomic_DNA"/>
</dbReference>
<feature type="transmembrane region" description="Helical" evidence="9">
    <location>
        <begin position="101"/>
        <end position="122"/>
    </location>
</feature>
<protein>
    <recommendedName>
        <fullName evidence="10">G-protein coupled receptors family 1 profile domain-containing protein</fullName>
    </recommendedName>
</protein>
<evidence type="ECO:0000256" key="9">
    <source>
        <dbReference type="SAM" id="Phobius"/>
    </source>
</evidence>
<keyword evidence="2 8" id="KW-0812">Transmembrane</keyword>
<evidence type="ECO:0000256" key="3">
    <source>
        <dbReference type="ARBA" id="ARBA00022989"/>
    </source>
</evidence>
<dbReference type="Pfam" id="PF00001">
    <property type="entry name" value="7tm_1"/>
    <property type="match status" value="1"/>
</dbReference>